<dbReference type="OrthoDB" id="3232711at2759"/>
<proteinExistence type="predicted"/>
<comment type="caution">
    <text evidence="2">The sequence shown here is derived from an EMBL/GenBank/DDBJ whole genome shotgun (WGS) entry which is preliminary data.</text>
</comment>
<reference evidence="2" key="1">
    <citation type="journal article" date="2020" name="Nat. Commun.">
        <title>Large-scale genome sequencing of mycorrhizal fungi provides insights into the early evolution of symbiotic traits.</title>
        <authorList>
            <person name="Miyauchi S."/>
            <person name="Kiss E."/>
            <person name="Kuo A."/>
            <person name="Drula E."/>
            <person name="Kohler A."/>
            <person name="Sanchez-Garcia M."/>
            <person name="Morin E."/>
            <person name="Andreopoulos B."/>
            <person name="Barry K.W."/>
            <person name="Bonito G."/>
            <person name="Buee M."/>
            <person name="Carver A."/>
            <person name="Chen C."/>
            <person name="Cichocki N."/>
            <person name="Clum A."/>
            <person name="Culley D."/>
            <person name="Crous P.W."/>
            <person name="Fauchery L."/>
            <person name="Girlanda M."/>
            <person name="Hayes R.D."/>
            <person name="Keri Z."/>
            <person name="LaButti K."/>
            <person name="Lipzen A."/>
            <person name="Lombard V."/>
            <person name="Magnuson J."/>
            <person name="Maillard F."/>
            <person name="Murat C."/>
            <person name="Nolan M."/>
            <person name="Ohm R.A."/>
            <person name="Pangilinan J."/>
            <person name="Pereira M.F."/>
            <person name="Perotto S."/>
            <person name="Peter M."/>
            <person name="Pfister S."/>
            <person name="Riley R."/>
            <person name="Sitrit Y."/>
            <person name="Stielow J.B."/>
            <person name="Szollosi G."/>
            <person name="Zifcakova L."/>
            <person name="Stursova M."/>
            <person name="Spatafora J.W."/>
            <person name="Tedersoo L."/>
            <person name="Vaario L.M."/>
            <person name="Yamada A."/>
            <person name="Yan M."/>
            <person name="Wang P."/>
            <person name="Xu J."/>
            <person name="Bruns T."/>
            <person name="Baldrian P."/>
            <person name="Vilgalys R."/>
            <person name="Dunand C."/>
            <person name="Henrissat B."/>
            <person name="Grigoriev I.V."/>
            <person name="Hibbett D."/>
            <person name="Nagy L.G."/>
            <person name="Martin F.M."/>
        </authorList>
    </citation>
    <scope>NUCLEOTIDE SEQUENCE</scope>
    <source>
        <strain evidence="2">UP504</strain>
    </source>
</reference>
<feature type="compositionally biased region" description="Acidic residues" evidence="1">
    <location>
        <begin position="160"/>
        <end position="173"/>
    </location>
</feature>
<gene>
    <name evidence="2" type="ORF">BS47DRAFT_1400285</name>
</gene>
<keyword evidence="3" id="KW-1185">Reference proteome</keyword>
<evidence type="ECO:0000256" key="1">
    <source>
        <dbReference type="SAM" id="MobiDB-lite"/>
    </source>
</evidence>
<accession>A0A9P6AGS8</accession>
<evidence type="ECO:0000313" key="2">
    <source>
        <dbReference type="EMBL" id="KAF9505572.1"/>
    </source>
</evidence>
<feature type="compositionally biased region" description="Basic and acidic residues" evidence="1">
    <location>
        <begin position="139"/>
        <end position="158"/>
    </location>
</feature>
<organism evidence="2 3">
    <name type="scientific">Hydnum rufescens UP504</name>
    <dbReference type="NCBI Taxonomy" id="1448309"/>
    <lineage>
        <taxon>Eukaryota</taxon>
        <taxon>Fungi</taxon>
        <taxon>Dikarya</taxon>
        <taxon>Basidiomycota</taxon>
        <taxon>Agaricomycotina</taxon>
        <taxon>Agaricomycetes</taxon>
        <taxon>Cantharellales</taxon>
        <taxon>Hydnaceae</taxon>
        <taxon>Hydnum</taxon>
    </lineage>
</organism>
<dbReference type="Proteomes" id="UP000886523">
    <property type="component" value="Unassembled WGS sequence"/>
</dbReference>
<dbReference type="EMBL" id="MU129146">
    <property type="protein sequence ID" value="KAF9505572.1"/>
    <property type="molecule type" value="Genomic_DNA"/>
</dbReference>
<name>A0A9P6AGS8_9AGAM</name>
<feature type="compositionally biased region" description="Basic and acidic residues" evidence="1">
    <location>
        <begin position="174"/>
        <end position="183"/>
    </location>
</feature>
<sequence length="183" mass="20527">MSEPDINQSTGLPIPGEGYHTVSWIWMSPGAGMAESPQMHEALHIEWAKCCARHNHWTKEVALLQEEMHCIPVFLDYMAQQWETCATRCSDLPLALLEGVHTYAFQQSQILHQQVTLFHSTFSLQGLSGQQSSSINNTDIDRGHMSSVHYEGDGHGDNGDNSESDVDGDDEDVWEYHVADEDL</sequence>
<feature type="region of interest" description="Disordered" evidence="1">
    <location>
        <begin position="127"/>
        <end position="183"/>
    </location>
</feature>
<dbReference type="AlphaFoldDB" id="A0A9P6AGS8"/>
<evidence type="ECO:0000313" key="3">
    <source>
        <dbReference type="Proteomes" id="UP000886523"/>
    </source>
</evidence>
<protein>
    <submittedName>
        <fullName evidence="2">Uncharacterized protein</fullName>
    </submittedName>
</protein>